<dbReference type="InterPro" id="IPR003136">
    <property type="entry name" value="Cytidylate_kin"/>
</dbReference>
<dbReference type="CDD" id="cd02020">
    <property type="entry name" value="CMPK"/>
    <property type="match status" value="1"/>
</dbReference>
<feature type="domain" description="Cytidylate kinase" evidence="9">
    <location>
        <begin position="6"/>
        <end position="215"/>
    </location>
</feature>
<dbReference type="InterPro" id="IPR011994">
    <property type="entry name" value="Cytidylate_kinase_dom"/>
</dbReference>
<keyword evidence="2 8" id="KW-0808">Transferase</keyword>
<evidence type="ECO:0000256" key="2">
    <source>
        <dbReference type="ARBA" id="ARBA00022679"/>
    </source>
</evidence>
<gene>
    <name evidence="8" type="primary">cmk</name>
    <name evidence="10" type="ORF">SPM_005335</name>
</gene>
<evidence type="ECO:0000256" key="1">
    <source>
        <dbReference type="ARBA" id="ARBA00009427"/>
    </source>
</evidence>
<dbReference type="GO" id="GO:0006220">
    <property type="term" value="P:pyrimidine nucleotide metabolic process"/>
    <property type="evidence" value="ECO:0007669"/>
    <property type="project" value="UniProtKB-UniRule"/>
</dbReference>
<comment type="caution">
    <text evidence="10">The sequence shown here is derived from an EMBL/GenBank/DDBJ whole genome shotgun (WGS) entry which is preliminary data.</text>
</comment>
<dbReference type="AlphaFoldDB" id="A0AAI9T303"/>
<keyword evidence="3 8" id="KW-0547">Nucleotide-binding</keyword>
<dbReference type="SUPFAM" id="SSF52540">
    <property type="entry name" value="P-loop containing nucleoside triphosphate hydrolases"/>
    <property type="match status" value="1"/>
</dbReference>
<dbReference type="NCBIfam" id="TIGR00017">
    <property type="entry name" value="cmk"/>
    <property type="match status" value="1"/>
</dbReference>
<dbReference type="RefSeq" id="WP_239643298.1">
    <property type="nucleotide sequence ID" value="NZ_AGBZ02000004.1"/>
</dbReference>
<sequence>MMKINIAIDGPAGSGKSSAGYELAKKLNYQFIDTGLTYRAFTYFCVKVGVDFTNHHQLQAQLANFKYQVINNHVYVNNEDITDKLQTNLVLDNINKITGLDFIRASMVCLQRKLVVKKGNVVVGRDITTVVLPDAEVKIYLTASITARANRRWNQNQENNIVPNNLAEIKVKLKERDYVDTTRAVGPLKIAPDAVVVDSSKLTFEQTVTKIYQVVCNYKKAGK</sequence>
<comment type="catalytic activity">
    <reaction evidence="7 8">
        <text>CMP + ATP = CDP + ADP</text>
        <dbReference type="Rhea" id="RHEA:11600"/>
        <dbReference type="ChEBI" id="CHEBI:30616"/>
        <dbReference type="ChEBI" id="CHEBI:58069"/>
        <dbReference type="ChEBI" id="CHEBI:60377"/>
        <dbReference type="ChEBI" id="CHEBI:456216"/>
        <dbReference type="EC" id="2.7.4.25"/>
    </reaction>
</comment>
<comment type="subcellular location">
    <subcellularLocation>
        <location evidence="8">Cytoplasm</location>
    </subcellularLocation>
</comment>
<evidence type="ECO:0000313" key="11">
    <source>
        <dbReference type="Proteomes" id="UP000004057"/>
    </source>
</evidence>
<evidence type="ECO:0000259" key="9">
    <source>
        <dbReference type="Pfam" id="PF02224"/>
    </source>
</evidence>
<dbReference type="InterPro" id="IPR027417">
    <property type="entry name" value="P-loop_NTPase"/>
</dbReference>
<evidence type="ECO:0000256" key="7">
    <source>
        <dbReference type="ARBA" id="ARBA00048478"/>
    </source>
</evidence>
<keyword evidence="4 8" id="KW-0418">Kinase</keyword>
<dbReference type="GO" id="GO:0005737">
    <property type="term" value="C:cytoplasm"/>
    <property type="evidence" value="ECO:0007669"/>
    <property type="project" value="UniProtKB-SubCell"/>
</dbReference>
<organism evidence="10 11">
    <name type="scientific">Spiroplasma melliferum KC3</name>
    <dbReference type="NCBI Taxonomy" id="570509"/>
    <lineage>
        <taxon>Bacteria</taxon>
        <taxon>Bacillati</taxon>
        <taxon>Mycoplasmatota</taxon>
        <taxon>Mollicutes</taxon>
        <taxon>Entomoplasmatales</taxon>
        <taxon>Spiroplasmataceae</taxon>
        <taxon>Spiroplasma</taxon>
    </lineage>
</organism>
<reference evidence="10 11" key="1">
    <citation type="journal article" date="2012" name="J. Proteome Res.">
        <title>Application of Spiroplasma melliferum proteogenomic profiling for the discovery of virulence factors and pathogenicity mechanisms in host-associated spiroplasmas.</title>
        <authorList>
            <person name="Alexeev D."/>
            <person name="Kostrjukova E."/>
            <person name="Aliper A."/>
            <person name="Popenko A."/>
            <person name="Bazaleev N."/>
            <person name="Tyakht A."/>
            <person name="Selezneva O."/>
            <person name="Akopian T."/>
            <person name="Prichodko E."/>
            <person name="Kondratov I."/>
            <person name="Chukin M."/>
            <person name="Demina I."/>
            <person name="Galyamina M."/>
            <person name="Kamashev D."/>
            <person name="Vanyushkina A."/>
            <person name="Ladygina V."/>
            <person name="Levitskii S."/>
            <person name="Lazarev V."/>
            <person name="Govorun V."/>
        </authorList>
    </citation>
    <scope>NUCLEOTIDE SEQUENCE [LARGE SCALE GENOMIC DNA]</scope>
    <source>
        <strain evidence="10 11">KC3</strain>
    </source>
</reference>
<dbReference type="EMBL" id="AGBZ02000004">
    <property type="protein sequence ID" value="KAI92160.1"/>
    <property type="molecule type" value="Genomic_DNA"/>
</dbReference>
<evidence type="ECO:0000256" key="4">
    <source>
        <dbReference type="ARBA" id="ARBA00022777"/>
    </source>
</evidence>
<evidence type="ECO:0000256" key="6">
    <source>
        <dbReference type="ARBA" id="ARBA00047615"/>
    </source>
</evidence>
<feature type="binding site" evidence="8">
    <location>
        <begin position="10"/>
        <end position="18"/>
    </location>
    <ligand>
        <name>ATP</name>
        <dbReference type="ChEBI" id="CHEBI:30616"/>
    </ligand>
</feature>
<evidence type="ECO:0000313" key="10">
    <source>
        <dbReference type="EMBL" id="KAI92160.1"/>
    </source>
</evidence>
<keyword evidence="5 8" id="KW-0067">ATP-binding</keyword>
<name>A0AAI9T303_SPIME</name>
<evidence type="ECO:0000256" key="5">
    <source>
        <dbReference type="ARBA" id="ARBA00022840"/>
    </source>
</evidence>
<dbReference type="GO" id="GO:0036431">
    <property type="term" value="F:dCMP kinase activity"/>
    <property type="evidence" value="ECO:0007669"/>
    <property type="project" value="InterPro"/>
</dbReference>
<dbReference type="EC" id="2.7.4.25" evidence="8"/>
<evidence type="ECO:0000256" key="3">
    <source>
        <dbReference type="ARBA" id="ARBA00022741"/>
    </source>
</evidence>
<comment type="catalytic activity">
    <reaction evidence="6 8">
        <text>dCMP + ATP = dCDP + ADP</text>
        <dbReference type="Rhea" id="RHEA:25094"/>
        <dbReference type="ChEBI" id="CHEBI:30616"/>
        <dbReference type="ChEBI" id="CHEBI:57566"/>
        <dbReference type="ChEBI" id="CHEBI:58593"/>
        <dbReference type="ChEBI" id="CHEBI:456216"/>
        <dbReference type="EC" id="2.7.4.25"/>
    </reaction>
</comment>
<dbReference type="HAMAP" id="MF_00238">
    <property type="entry name" value="Cytidyl_kinase_type1"/>
    <property type="match status" value="1"/>
</dbReference>
<protein>
    <recommendedName>
        <fullName evidence="8">Cytidylate kinase</fullName>
        <shortName evidence="8">CK</shortName>
        <ecNumber evidence="8">2.7.4.25</ecNumber>
    </recommendedName>
    <alternativeName>
        <fullName evidence="8">Cytidine monophosphate kinase</fullName>
        <shortName evidence="8">CMP kinase</shortName>
    </alternativeName>
</protein>
<dbReference type="GO" id="GO:0005524">
    <property type="term" value="F:ATP binding"/>
    <property type="evidence" value="ECO:0007669"/>
    <property type="project" value="UniProtKB-UniRule"/>
</dbReference>
<evidence type="ECO:0000256" key="8">
    <source>
        <dbReference type="HAMAP-Rule" id="MF_00238"/>
    </source>
</evidence>
<dbReference type="Pfam" id="PF02224">
    <property type="entry name" value="Cytidylate_kin"/>
    <property type="match status" value="1"/>
</dbReference>
<keyword evidence="8" id="KW-0963">Cytoplasm</keyword>
<accession>A0AAI9T303</accession>
<dbReference type="Proteomes" id="UP000004057">
    <property type="component" value="Unassembled WGS sequence"/>
</dbReference>
<dbReference type="Gene3D" id="3.40.50.300">
    <property type="entry name" value="P-loop containing nucleotide triphosphate hydrolases"/>
    <property type="match status" value="1"/>
</dbReference>
<comment type="similarity">
    <text evidence="1 8">Belongs to the cytidylate kinase family. Type 1 subfamily.</text>
</comment>
<proteinExistence type="inferred from homology"/>